<dbReference type="Proteomes" id="UP001565243">
    <property type="component" value="Unassembled WGS sequence"/>
</dbReference>
<evidence type="ECO:0000313" key="6">
    <source>
        <dbReference type="EMBL" id="MEY8768928.1"/>
    </source>
</evidence>
<sequence>MNKHGDYILLVGAEVPFRERAFAGALRASEGMDVFTVSNTIFSHTLKYFDGYICAPISDHEKVLQEVIRYEELTGRTPRAVIPTNDFTVVTAAFVAKHYGLPHNDLSVVERCRDKFIMRECLQNAGLPVPKYYQVAKLDELRSAVAQTGYPAIIKPRLMAGSLGVIKVSSEEELVRAFEKSIADVKSINGEANADESLFIVEEFIAYEFEVSVEVLNTPDFSRVIGVTDKYLGAPPHFVELGHVVPSRFTSHRDLIELAERTCRTLGIKYGIAHFEAKVSAKGEIKIIEVAARTGGDSIMSLVEKVYGYNPYQLHVSSYINPEMVFASRLDSAKGIAAIAFMKAETGRLTQINVPASLPEEILHLNVMAVQGQQIFPLDSWRNREGIIEFFWPGETQSETLFTRHLEMAKTLSAQTFITESV</sequence>
<dbReference type="PROSITE" id="PS50975">
    <property type="entry name" value="ATP_GRASP"/>
    <property type="match status" value="1"/>
</dbReference>
<keyword evidence="3 4" id="KW-0067">ATP-binding</keyword>
<dbReference type="PANTHER" id="PTHR43585:SF2">
    <property type="entry name" value="ATP-GRASP ENZYME FSQD"/>
    <property type="match status" value="1"/>
</dbReference>
<dbReference type="PANTHER" id="PTHR43585">
    <property type="entry name" value="FUMIPYRROLE BIOSYNTHESIS PROTEIN C"/>
    <property type="match status" value="1"/>
</dbReference>
<dbReference type="RefSeq" id="WP_253460758.1">
    <property type="nucleotide sequence ID" value="NZ_JBGFFX010000001.1"/>
</dbReference>
<organism evidence="6 7">
    <name type="scientific">Erwinia aeris</name>
    <dbReference type="NCBI Taxonomy" id="3239803"/>
    <lineage>
        <taxon>Bacteria</taxon>
        <taxon>Pseudomonadati</taxon>
        <taxon>Pseudomonadota</taxon>
        <taxon>Gammaproteobacteria</taxon>
        <taxon>Enterobacterales</taxon>
        <taxon>Erwiniaceae</taxon>
        <taxon>Erwinia</taxon>
    </lineage>
</organism>
<gene>
    <name evidence="6" type="ORF">AB6T85_00540</name>
</gene>
<accession>A0ABV4E201</accession>
<keyword evidence="2 4" id="KW-0547">Nucleotide-binding</keyword>
<evidence type="ECO:0000256" key="1">
    <source>
        <dbReference type="ARBA" id="ARBA00022598"/>
    </source>
</evidence>
<name>A0ABV4E201_9GAMM</name>
<evidence type="ECO:0000259" key="5">
    <source>
        <dbReference type="PROSITE" id="PS50975"/>
    </source>
</evidence>
<keyword evidence="7" id="KW-1185">Reference proteome</keyword>
<evidence type="ECO:0000256" key="3">
    <source>
        <dbReference type="ARBA" id="ARBA00022840"/>
    </source>
</evidence>
<dbReference type="EMBL" id="JBGFFX010000001">
    <property type="protein sequence ID" value="MEY8768928.1"/>
    <property type="molecule type" value="Genomic_DNA"/>
</dbReference>
<proteinExistence type="predicted"/>
<evidence type="ECO:0000256" key="2">
    <source>
        <dbReference type="ARBA" id="ARBA00022741"/>
    </source>
</evidence>
<dbReference type="Pfam" id="PF13535">
    <property type="entry name" value="ATP-grasp_4"/>
    <property type="match status" value="1"/>
</dbReference>
<feature type="domain" description="ATP-grasp" evidence="5">
    <location>
        <begin position="119"/>
        <end position="320"/>
    </location>
</feature>
<keyword evidence="1" id="KW-0436">Ligase</keyword>
<reference evidence="6 7" key="1">
    <citation type="submission" date="2024-07" db="EMBL/GenBank/DDBJ databases">
        <authorList>
            <person name="Hebao G."/>
        </authorList>
    </citation>
    <scope>NUCLEOTIDE SEQUENCE [LARGE SCALE GENOMIC DNA]</scope>
    <source>
        <strain evidence="6 7">ACCC 02193</strain>
    </source>
</reference>
<dbReference type="InterPro" id="IPR011761">
    <property type="entry name" value="ATP-grasp"/>
</dbReference>
<comment type="caution">
    <text evidence="6">The sequence shown here is derived from an EMBL/GenBank/DDBJ whole genome shotgun (WGS) entry which is preliminary data.</text>
</comment>
<evidence type="ECO:0000313" key="7">
    <source>
        <dbReference type="Proteomes" id="UP001565243"/>
    </source>
</evidence>
<evidence type="ECO:0000256" key="4">
    <source>
        <dbReference type="PROSITE-ProRule" id="PRU00409"/>
    </source>
</evidence>
<dbReference type="SUPFAM" id="SSF56059">
    <property type="entry name" value="Glutathione synthetase ATP-binding domain-like"/>
    <property type="match status" value="1"/>
</dbReference>
<dbReference type="Gene3D" id="3.30.470.20">
    <property type="entry name" value="ATP-grasp fold, B domain"/>
    <property type="match status" value="1"/>
</dbReference>
<protein>
    <submittedName>
        <fullName evidence="6">Acetyl-CoA carboxylase biotin carboxylase subunit family protein</fullName>
    </submittedName>
</protein>
<dbReference type="InterPro" id="IPR052032">
    <property type="entry name" value="ATP-dep_AA_Ligase"/>
</dbReference>